<feature type="region of interest" description="Disordered" evidence="1">
    <location>
        <begin position="1"/>
        <end position="24"/>
    </location>
</feature>
<dbReference type="STRING" id="930992.A0A0D0AAL2"/>
<feature type="compositionally biased region" description="Polar residues" evidence="1">
    <location>
        <begin position="210"/>
        <end position="225"/>
    </location>
</feature>
<dbReference type="AlphaFoldDB" id="A0A0D0AAL2"/>
<evidence type="ECO:0000313" key="2">
    <source>
        <dbReference type="EMBL" id="KIK38836.1"/>
    </source>
</evidence>
<dbReference type="EMBL" id="KN835371">
    <property type="protein sequence ID" value="KIK38836.1"/>
    <property type="molecule type" value="Genomic_DNA"/>
</dbReference>
<evidence type="ECO:0000256" key="1">
    <source>
        <dbReference type="SAM" id="MobiDB-lite"/>
    </source>
</evidence>
<gene>
    <name evidence="2" type="ORF">CY34DRAFT_90294</name>
</gene>
<feature type="non-terminal residue" evidence="2">
    <location>
        <position position="611"/>
    </location>
</feature>
<sequence length="611" mass="67997">MSTSKTARVKQPAPTKPPFLTPGDITPEALRSWEVGCRQYFKHKAVPGEEQVGKVAWGMQEPSIQDWYINDQERMDKLSFDKYMKEVRAYWLPTDWADITRQKLLSSCQDSKAFSDWAVEVQRLNSLLRGTESHLTELNLRYHLEVHMQPDLRTEYRAENVAAIKGFRPWVEKICTLDEKRLRILASQKEAVEAGLRAERTRYGGDKKLSSSSRYNAKSGQNTAGKTGAFVRVPPLTEDERTLLRDNDGCFKCREPFAKHTTANCNNGFPDGATYKTITASTIAAKKAAKKSGNTVAAIGVANTVAVVMPSAALGNGSDSDECVAPLTTPLLLWDCFVDGPASISPTRVSALIDDGSSALPAPIPFNVAFSGDSKETFSLSDYVKIACTSVDSRFTSRSVRAVIAPKLCTPLLLGGPFLHHNKIVIDHELRTCIAKDDDYDLLNPEANLPKKSCVPSPPKMAALRHEVVRELKHILPEYKLLVDESCEPLNGVDIVAAVRQHIEILASDEQLRSRDAAIKHEFIDRFPADIPHNDSLPSDVLFRIKLKDANKVIQQRGYDCPRKYRDARKVLLEQHVNAGRLRPSDSAHSSPAFIIPKADPTVLPRWVNDF</sequence>
<dbReference type="Proteomes" id="UP000054485">
    <property type="component" value="Unassembled WGS sequence"/>
</dbReference>
<dbReference type="Gene3D" id="3.10.10.10">
    <property type="entry name" value="HIV Type 1 Reverse Transcriptase, subunit A, domain 1"/>
    <property type="match status" value="1"/>
</dbReference>
<evidence type="ECO:0000313" key="3">
    <source>
        <dbReference type="Proteomes" id="UP000054485"/>
    </source>
</evidence>
<dbReference type="InterPro" id="IPR043502">
    <property type="entry name" value="DNA/RNA_pol_sf"/>
</dbReference>
<dbReference type="HOGENOM" id="CLU_018255_1_0_1"/>
<dbReference type="SUPFAM" id="SSF56672">
    <property type="entry name" value="DNA/RNA polymerases"/>
    <property type="match status" value="1"/>
</dbReference>
<dbReference type="OrthoDB" id="2369050at2759"/>
<accession>A0A0D0AAL2</accession>
<reference evidence="2 3" key="1">
    <citation type="submission" date="2014-04" db="EMBL/GenBank/DDBJ databases">
        <authorList>
            <consortium name="DOE Joint Genome Institute"/>
            <person name="Kuo A."/>
            <person name="Ruytinx J."/>
            <person name="Rineau F."/>
            <person name="Colpaert J."/>
            <person name="Kohler A."/>
            <person name="Nagy L.G."/>
            <person name="Floudas D."/>
            <person name="Copeland A."/>
            <person name="Barry K.W."/>
            <person name="Cichocki N."/>
            <person name="Veneault-Fourrey C."/>
            <person name="LaButti K."/>
            <person name="Lindquist E.A."/>
            <person name="Lipzen A."/>
            <person name="Lundell T."/>
            <person name="Morin E."/>
            <person name="Murat C."/>
            <person name="Sun H."/>
            <person name="Tunlid A."/>
            <person name="Henrissat B."/>
            <person name="Grigoriev I.V."/>
            <person name="Hibbett D.S."/>
            <person name="Martin F."/>
            <person name="Nordberg H.P."/>
            <person name="Cantor M.N."/>
            <person name="Hua S.X."/>
        </authorList>
    </citation>
    <scope>NUCLEOTIDE SEQUENCE [LARGE SCALE GENOMIC DNA]</scope>
    <source>
        <strain evidence="2 3">UH-Slu-Lm8-n1</strain>
    </source>
</reference>
<name>A0A0D0AAL2_9AGAM</name>
<protein>
    <submittedName>
        <fullName evidence="2">Uncharacterized protein</fullName>
    </submittedName>
</protein>
<reference evidence="3" key="2">
    <citation type="submission" date="2015-01" db="EMBL/GenBank/DDBJ databases">
        <title>Evolutionary Origins and Diversification of the Mycorrhizal Mutualists.</title>
        <authorList>
            <consortium name="DOE Joint Genome Institute"/>
            <consortium name="Mycorrhizal Genomics Consortium"/>
            <person name="Kohler A."/>
            <person name="Kuo A."/>
            <person name="Nagy L.G."/>
            <person name="Floudas D."/>
            <person name="Copeland A."/>
            <person name="Barry K.W."/>
            <person name="Cichocki N."/>
            <person name="Veneault-Fourrey C."/>
            <person name="LaButti K."/>
            <person name="Lindquist E.A."/>
            <person name="Lipzen A."/>
            <person name="Lundell T."/>
            <person name="Morin E."/>
            <person name="Murat C."/>
            <person name="Riley R."/>
            <person name="Ohm R."/>
            <person name="Sun H."/>
            <person name="Tunlid A."/>
            <person name="Henrissat B."/>
            <person name="Grigoriev I.V."/>
            <person name="Hibbett D.S."/>
            <person name="Martin F."/>
        </authorList>
    </citation>
    <scope>NUCLEOTIDE SEQUENCE [LARGE SCALE GENOMIC DNA]</scope>
    <source>
        <strain evidence="3">UH-Slu-Lm8-n1</strain>
    </source>
</reference>
<organism evidence="2 3">
    <name type="scientific">Suillus luteus UH-Slu-Lm8-n1</name>
    <dbReference type="NCBI Taxonomy" id="930992"/>
    <lineage>
        <taxon>Eukaryota</taxon>
        <taxon>Fungi</taxon>
        <taxon>Dikarya</taxon>
        <taxon>Basidiomycota</taxon>
        <taxon>Agaricomycotina</taxon>
        <taxon>Agaricomycetes</taxon>
        <taxon>Agaricomycetidae</taxon>
        <taxon>Boletales</taxon>
        <taxon>Suillineae</taxon>
        <taxon>Suillaceae</taxon>
        <taxon>Suillus</taxon>
    </lineage>
</organism>
<keyword evidence="3" id="KW-1185">Reference proteome</keyword>
<feature type="region of interest" description="Disordered" evidence="1">
    <location>
        <begin position="205"/>
        <end position="227"/>
    </location>
</feature>
<dbReference type="InParanoid" id="A0A0D0AAL2"/>
<proteinExistence type="predicted"/>